<proteinExistence type="predicted"/>
<gene>
    <name evidence="2" type="ORF">OD750_017060</name>
</gene>
<evidence type="ECO:0000313" key="3">
    <source>
        <dbReference type="Proteomes" id="UP001139971"/>
    </source>
</evidence>
<dbReference type="Pfam" id="PF11859">
    <property type="entry name" value="DUF3379"/>
    <property type="match status" value="1"/>
</dbReference>
<dbReference type="AlphaFoldDB" id="A0A9X3YP18"/>
<dbReference type="Proteomes" id="UP001139971">
    <property type="component" value="Unassembled WGS sequence"/>
</dbReference>
<protein>
    <submittedName>
        <fullName evidence="2">DUF3379 domain-containing protein</fullName>
    </submittedName>
</protein>
<name>A0A9X3YP18_9GAMM</name>
<evidence type="ECO:0000256" key="1">
    <source>
        <dbReference type="SAM" id="Phobius"/>
    </source>
</evidence>
<keyword evidence="1" id="KW-0812">Transmembrane</keyword>
<dbReference type="EMBL" id="JAOVZO020000018">
    <property type="protein sequence ID" value="MDC8014258.1"/>
    <property type="molecule type" value="Genomic_DNA"/>
</dbReference>
<evidence type="ECO:0000313" key="2">
    <source>
        <dbReference type="EMBL" id="MDC8014258.1"/>
    </source>
</evidence>
<dbReference type="RefSeq" id="WP_263541894.1">
    <property type="nucleotide sequence ID" value="NZ_JAOVZO020000018.1"/>
</dbReference>
<sequence>MNCLEYRRQLAADPRRETPEMVEHRRECSGCAAHHARALGFELQLRRSMLIAVPDGLAERILLAQATVERRDHGSQRRYLGWAMTAAVLLVVAIGVIGLSPGAAFADAMVNHMRDEPESFVPRLAMPESEVLRRFAQRGVKVAGPLPPGISYASPCPVGSYLSVHMVMPQDDGAVTVIYIAHHRENERDDFRKADVVGRSVPMGDGTLVLMAEQPTRFDALEAAWRQTLEGGTRQVADTQ</sequence>
<accession>A0A9X3YP18</accession>
<dbReference type="InterPro" id="IPR021806">
    <property type="entry name" value="DUF3379"/>
</dbReference>
<keyword evidence="3" id="KW-1185">Reference proteome</keyword>
<keyword evidence="1" id="KW-0472">Membrane</keyword>
<feature type="transmembrane region" description="Helical" evidence="1">
    <location>
        <begin position="79"/>
        <end position="99"/>
    </location>
</feature>
<reference evidence="2" key="1">
    <citation type="submission" date="2023-02" db="EMBL/GenBank/DDBJ databases">
        <title>Tahibacter soli sp. nov. isolated from soil.</title>
        <authorList>
            <person name="Baek J.H."/>
            <person name="Lee J.K."/>
            <person name="Choi D.G."/>
            <person name="Jeon C.O."/>
        </authorList>
    </citation>
    <scope>NUCLEOTIDE SEQUENCE</scope>
    <source>
        <strain evidence="2">BL</strain>
    </source>
</reference>
<keyword evidence="1" id="KW-1133">Transmembrane helix</keyword>
<organism evidence="2 3">
    <name type="scientific">Tahibacter soli</name>
    <dbReference type="NCBI Taxonomy" id="2983605"/>
    <lineage>
        <taxon>Bacteria</taxon>
        <taxon>Pseudomonadati</taxon>
        <taxon>Pseudomonadota</taxon>
        <taxon>Gammaproteobacteria</taxon>
        <taxon>Lysobacterales</taxon>
        <taxon>Rhodanobacteraceae</taxon>
        <taxon>Tahibacter</taxon>
    </lineage>
</organism>
<comment type="caution">
    <text evidence="2">The sequence shown here is derived from an EMBL/GenBank/DDBJ whole genome shotgun (WGS) entry which is preliminary data.</text>
</comment>